<proteinExistence type="predicted"/>
<reference evidence="2" key="1">
    <citation type="submission" date="2023-04" db="EMBL/GenBank/DDBJ databases">
        <authorList>
            <person name="Vijverberg K."/>
            <person name="Xiong W."/>
            <person name="Schranz E."/>
        </authorList>
    </citation>
    <scope>NUCLEOTIDE SEQUENCE</scope>
</reference>
<dbReference type="EMBL" id="OX465080">
    <property type="protein sequence ID" value="CAI9282794.1"/>
    <property type="molecule type" value="Genomic_DNA"/>
</dbReference>
<dbReference type="AlphaFoldDB" id="A0AA35YZ30"/>
<evidence type="ECO:0000313" key="2">
    <source>
        <dbReference type="EMBL" id="CAI9282794.1"/>
    </source>
</evidence>
<sequence length="121" mass="14128">MPPVGPSRPSSSGRTGAPRQSKNTKFMLPYGTRYINNDLPLDVEPVQYMFIREPKHVIFFLESQNHMCFQRTDDLSSAPIKHLFHLCIEGLNHFELERGYCVLISMELSRRLDELEIDEFR</sequence>
<gene>
    <name evidence="2" type="ORF">LSALG_LOCUS22418</name>
</gene>
<name>A0AA35YZ30_LACSI</name>
<feature type="compositionally biased region" description="Low complexity" evidence="1">
    <location>
        <begin position="7"/>
        <end position="19"/>
    </location>
</feature>
<protein>
    <submittedName>
        <fullName evidence="2">Uncharacterized protein</fullName>
    </submittedName>
</protein>
<keyword evidence="3" id="KW-1185">Reference proteome</keyword>
<evidence type="ECO:0000313" key="3">
    <source>
        <dbReference type="Proteomes" id="UP001177003"/>
    </source>
</evidence>
<dbReference type="Proteomes" id="UP001177003">
    <property type="component" value="Chromosome 4"/>
</dbReference>
<accession>A0AA35YZ30</accession>
<feature type="region of interest" description="Disordered" evidence="1">
    <location>
        <begin position="1"/>
        <end position="24"/>
    </location>
</feature>
<evidence type="ECO:0000256" key="1">
    <source>
        <dbReference type="SAM" id="MobiDB-lite"/>
    </source>
</evidence>
<organism evidence="2 3">
    <name type="scientific">Lactuca saligna</name>
    <name type="common">Willowleaf lettuce</name>
    <dbReference type="NCBI Taxonomy" id="75948"/>
    <lineage>
        <taxon>Eukaryota</taxon>
        <taxon>Viridiplantae</taxon>
        <taxon>Streptophyta</taxon>
        <taxon>Embryophyta</taxon>
        <taxon>Tracheophyta</taxon>
        <taxon>Spermatophyta</taxon>
        <taxon>Magnoliopsida</taxon>
        <taxon>eudicotyledons</taxon>
        <taxon>Gunneridae</taxon>
        <taxon>Pentapetalae</taxon>
        <taxon>asterids</taxon>
        <taxon>campanulids</taxon>
        <taxon>Asterales</taxon>
        <taxon>Asteraceae</taxon>
        <taxon>Cichorioideae</taxon>
        <taxon>Cichorieae</taxon>
        <taxon>Lactucinae</taxon>
        <taxon>Lactuca</taxon>
    </lineage>
</organism>